<sequence length="96" mass="11289">MYSYKQELNLRVVFSILIVAINCPDITAMLAISINDTKKWLDHIFANTSLGQRMLYRLNLNSLRYTYYLITPSETMFETVDEVPNYTVQFILPKMQ</sequence>
<keyword evidence="1" id="KW-0472">Membrane</keyword>
<feature type="transmembrane region" description="Helical" evidence="1">
    <location>
        <begin position="12"/>
        <end position="32"/>
    </location>
</feature>
<evidence type="ECO:0000256" key="1">
    <source>
        <dbReference type="SAM" id="Phobius"/>
    </source>
</evidence>
<organism evidence="2 3">
    <name type="scientific">Onchocerca flexuosa</name>
    <dbReference type="NCBI Taxonomy" id="387005"/>
    <lineage>
        <taxon>Eukaryota</taxon>
        <taxon>Metazoa</taxon>
        <taxon>Ecdysozoa</taxon>
        <taxon>Nematoda</taxon>
        <taxon>Chromadorea</taxon>
        <taxon>Rhabditida</taxon>
        <taxon>Spirurina</taxon>
        <taxon>Spiruromorpha</taxon>
        <taxon>Filarioidea</taxon>
        <taxon>Onchocercidae</taxon>
        <taxon>Onchocerca</taxon>
    </lineage>
</organism>
<keyword evidence="3" id="KW-1185">Reference proteome</keyword>
<gene>
    <name evidence="2" type="ORF">X798_07972</name>
</gene>
<dbReference type="Proteomes" id="UP000242913">
    <property type="component" value="Unassembled WGS sequence"/>
</dbReference>
<dbReference type="AlphaFoldDB" id="A0A238BKD8"/>
<keyword evidence="1" id="KW-1133">Transmembrane helix</keyword>
<proteinExistence type="predicted"/>
<keyword evidence="1" id="KW-0812">Transmembrane</keyword>
<evidence type="ECO:0000313" key="2">
    <source>
        <dbReference type="EMBL" id="OZC05035.1"/>
    </source>
</evidence>
<protein>
    <submittedName>
        <fullName evidence="2">Uncharacterized protein</fullName>
    </submittedName>
</protein>
<reference evidence="2 3" key="1">
    <citation type="submission" date="2015-12" db="EMBL/GenBank/DDBJ databases">
        <title>Draft genome of the nematode, Onchocerca flexuosa.</title>
        <authorList>
            <person name="Mitreva M."/>
        </authorList>
    </citation>
    <scope>NUCLEOTIDE SEQUENCE [LARGE SCALE GENOMIC DNA]</scope>
    <source>
        <strain evidence="2">Red Deer</strain>
    </source>
</reference>
<dbReference type="OrthoDB" id="5848975at2759"/>
<evidence type="ECO:0000313" key="3">
    <source>
        <dbReference type="Proteomes" id="UP000242913"/>
    </source>
</evidence>
<name>A0A238BKD8_9BILA</name>
<dbReference type="EMBL" id="KZ271546">
    <property type="protein sequence ID" value="OZC05035.1"/>
    <property type="molecule type" value="Genomic_DNA"/>
</dbReference>
<accession>A0A238BKD8</accession>